<evidence type="ECO:0000256" key="1">
    <source>
        <dbReference type="ARBA" id="ARBA00010554"/>
    </source>
</evidence>
<evidence type="ECO:0000313" key="2">
    <source>
        <dbReference type="EMBL" id="ACV80699.1"/>
    </source>
</evidence>
<dbReference type="STRING" id="479431.Namu_4412"/>
<dbReference type="RefSeq" id="WP_015749521.1">
    <property type="nucleotide sequence ID" value="NC_013235.1"/>
</dbReference>
<dbReference type="PANTHER" id="PTHR35983">
    <property type="entry name" value="UPF0166 PROTEIN TM_0021"/>
    <property type="match status" value="1"/>
</dbReference>
<comment type="similarity">
    <text evidence="1">Belongs to the UPF0166 family.</text>
</comment>
<dbReference type="InterPro" id="IPR011322">
    <property type="entry name" value="N-reg_PII-like_a/b"/>
</dbReference>
<dbReference type="eggNOG" id="COG1993">
    <property type="taxonomic scope" value="Bacteria"/>
</dbReference>
<accession>C8XKP2</accession>
<sequence length="357" mass="39292">MNPDCLKLTCYFGERHRTPGGFVADQLLDIFGRAELATSIMMRGVEGFGFKHHLRTDASLTLSEDLPAAAVAVDLRPRIEAVLDEVLALPAIGLTTLERARLVTGPVLAPPPDDPTEATRLTVYLGRQDRVGAVPAFVAVCRLLQEQGIAGATVLLGVDGTVRGRRQRARFFSRNADVPMMVLAVGPDDRVAQVLPALSRMLLRPLLTLERVRICKQDGQLFAAPQKIPATDQRGRALFHKLSIFTNEDATRHGQPIHRAVTRALRAGGARGSTTLRGVWGFHDGRPPQGDRPFQLGRHVPTLTVVVDTPDRVDRIFPIVDEFTRDRGLVISELVPAARVRTVTGYWGELELADHRW</sequence>
<dbReference type="KEGG" id="nml:Namu_4412"/>
<evidence type="ECO:0000313" key="3">
    <source>
        <dbReference type="Proteomes" id="UP000002218"/>
    </source>
</evidence>
<dbReference type="PANTHER" id="PTHR35983:SF1">
    <property type="entry name" value="UPF0166 PROTEIN TM_0021"/>
    <property type="match status" value="1"/>
</dbReference>
<dbReference type="SUPFAM" id="SSF54913">
    <property type="entry name" value="GlnB-like"/>
    <property type="match status" value="3"/>
</dbReference>
<gene>
    <name evidence="2" type="ordered locus">Namu_4412</name>
</gene>
<dbReference type="OrthoDB" id="9795599at2"/>
<dbReference type="InterPro" id="IPR015867">
    <property type="entry name" value="N-reg_PII/ATP_PRibTrfase_C"/>
</dbReference>
<protein>
    <recommendedName>
        <fullName evidence="4">DUF190 domain-containing protein</fullName>
    </recommendedName>
</protein>
<dbReference type="Gene3D" id="3.30.70.120">
    <property type="match status" value="3"/>
</dbReference>
<dbReference type="Proteomes" id="UP000002218">
    <property type="component" value="Chromosome"/>
</dbReference>
<organism evidence="2 3">
    <name type="scientific">Nakamurella multipartita (strain ATCC 700099 / DSM 44233 / CIP 104796 / JCM 9543 / NBRC 105858 / Y-104)</name>
    <name type="common">Microsphaera multipartita</name>
    <dbReference type="NCBI Taxonomy" id="479431"/>
    <lineage>
        <taxon>Bacteria</taxon>
        <taxon>Bacillati</taxon>
        <taxon>Actinomycetota</taxon>
        <taxon>Actinomycetes</taxon>
        <taxon>Nakamurellales</taxon>
        <taxon>Nakamurellaceae</taxon>
        <taxon>Nakamurella</taxon>
    </lineage>
</organism>
<keyword evidence="3" id="KW-1185">Reference proteome</keyword>
<name>C8XKP2_NAKMY</name>
<dbReference type="Pfam" id="PF02641">
    <property type="entry name" value="DUF190"/>
    <property type="match status" value="3"/>
</dbReference>
<dbReference type="InterPro" id="IPR003793">
    <property type="entry name" value="UPF0166"/>
</dbReference>
<dbReference type="EMBL" id="CP001737">
    <property type="protein sequence ID" value="ACV80699.1"/>
    <property type="molecule type" value="Genomic_DNA"/>
</dbReference>
<reference evidence="2 3" key="2">
    <citation type="journal article" date="2010" name="Stand. Genomic Sci.">
        <title>Complete genome sequence of Nakamurella multipartita type strain (Y-104).</title>
        <authorList>
            <person name="Tice H."/>
            <person name="Mayilraj S."/>
            <person name="Sims D."/>
            <person name="Lapidus A."/>
            <person name="Nolan M."/>
            <person name="Lucas S."/>
            <person name="Glavina Del Rio T."/>
            <person name="Copeland A."/>
            <person name="Cheng J.F."/>
            <person name="Meincke L."/>
            <person name="Bruce D."/>
            <person name="Goodwin L."/>
            <person name="Pitluck S."/>
            <person name="Ivanova N."/>
            <person name="Mavromatis K."/>
            <person name="Ovchinnikova G."/>
            <person name="Pati A."/>
            <person name="Chen A."/>
            <person name="Palaniappan K."/>
            <person name="Land M."/>
            <person name="Hauser L."/>
            <person name="Chang Y.J."/>
            <person name="Jeffries C.D."/>
            <person name="Detter J.C."/>
            <person name="Brettin T."/>
            <person name="Rohde M."/>
            <person name="Goker M."/>
            <person name="Bristow J."/>
            <person name="Eisen J.A."/>
            <person name="Markowitz V."/>
            <person name="Hugenholtz P."/>
            <person name="Kyrpides N.C."/>
            <person name="Klenk H.P."/>
            <person name="Chen F."/>
        </authorList>
    </citation>
    <scope>NUCLEOTIDE SEQUENCE [LARGE SCALE GENOMIC DNA]</scope>
    <source>
        <strain evidence="3">ATCC 700099 / DSM 44233 / CIP 104796 / JCM 9543 / NBRC 105858 / Y-104</strain>
    </source>
</reference>
<evidence type="ECO:0008006" key="4">
    <source>
        <dbReference type="Google" id="ProtNLM"/>
    </source>
</evidence>
<dbReference type="AlphaFoldDB" id="C8XKP2"/>
<dbReference type="InParanoid" id="C8XKP2"/>
<reference evidence="3" key="1">
    <citation type="submission" date="2009-09" db="EMBL/GenBank/DDBJ databases">
        <title>The complete genome of Nakamurella multipartita DSM 44233.</title>
        <authorList>
            <consortium name="US DOE Joint Genome Institute (JGI-PGF)"/>
            <person name="Lucas S."/>
            <person name="Copeland A."/>
            <person name="Lapidus A."/>
            <person name="Glavina del Rio T."/>
            <person name="Dalin E."/>
            <person name="Tice H."/>
            <person name="Bruce D."/>
            <person name="Goodwin L."/>
            <person name="Pitluck S."/>
            <person name="Kyrpides N."/>
            <person name="Mavromatis K."/>
            <person name="Ivanova N."/>
            <person name="Ovchinnikova G."/>
            <person name="Sims D."/>
            <person name="Meincke L."/>
            <person name="Brettin T."/>
            <person name="Detter J.C."/>
            <person name="Han C."/>
            <person name="Larimer F."/>
            <person name="Land M."/>
            <person name="Hauser L."/>
            <person name="Markowitz V."/>
            <person name="Cheng J.-F."/>
            <person name="Hugenholtz P."/>
            <person name="Woyke T."/>
            <person name="Wu D."/>
            <person name="Klenk H.-P."/>
            <person name="Eisen J.A."/>
        </authorList>
    </citation>
    <scope>NUCLEOTIDE SEQUENCE [LARGE SCALE GENOMIC DNA]</scope>
    <source>
        <strain evidence="3">ATCC 700099 / DSM 44233 / CIP 104796 / JCM 9543 / NBRC 105858 / Y-104</strain>
    </source>
</reference>
<proteinExistence type="inferred from homology"/>
<dbReference type="HOGENOM" id="CLU_071281_0_0_11"/>